<name>A0A8J3ZER5_9ACTN</name>
<dbReference type="Pfam" id="PF07931">
    <property type="entry name" value="CPT"/>
    <property type="match status" value="1"/>
</dbReference>
<gene>
    <name evidence="3" type="ORF">Vau01_090680</name>
</gene>
<feature type="binding site" evidence="2">
    <location>
        <begin position="13"/>
        <end position="20"/>
    </location>
    <ligand>
        <name>ATP</name>
        <dbReference type="ChEBI" id="CHEBI:30616"/>
    </ligand>
</feature>
<evidence type="ECO:0000256" key="2">
    <source>
        <dbReference type="PIRSR" id="PIRSR007531-2"/>
    </source>
</evidence>
<dbReference type="SUPFAM" id="SSF52540">
    <property type="entry name" value="P-loop containing nucleoside triphosphate hydrolases"/>
    <property type="match status" value="1"/>
</dbReference>
<accession>A0A8J3ZER5</accession>
<dbReference type="Proteomes" id="UP000612585">
    <property type="component" value="Unassembled WGS sequence"/>
</dbReference>
<dbReference type="PIRSF" id="PIRSF007531">
    <property type="entry name" value="CPT"/>
    <property type="match status" value="1"/>
</dbReference>
<organism evidence="3 4">
    <name type="scientific">Virgisporangium aurantiacum</name>
    <dbReference type="NCBI Taxonomy" id="175570"/>
    <lineage>
        <taxon>Bacteria</taxon>
        <taxon>Bacillati</taxon>
        <taxon>Actinomycetota</taxon>
        <taxon>Actinomycetes</taxon>
        <taxon>Micromonosporales</taxon>
        <taxon>Micromonosporaceae</taxon>
        <taxon>Virgisporangium</taxon>
    </lineage>
</organism>
<dbReference type="Gene3D" id="3.40.50.300">
    <property type="entry name" value="P-loop containing nucleotide triphosphate hydrolases"/>
    <property type="match status" value="1"/>
</dbReference>
<dbReference type="InterPro" id="IPR012853">
    <property type="entry name" value="CPT"/>
</dbReference>
<proteinExistence type="predicted"/>
<comment type="caution">
    <text evidence="3">The sequence shown here is derived from an EMBL/GenBank/DDBJ whole genome shotgun (WGS) entry which is preliminary data.</text>
</comment>
<evidence type="ECO:0000313" key="3">
    <source>
        <dbReference type="EMBL" id="GIJ61552.1"/>
    </source>
</evidence>
<evidence type="ECO:0000256" key="1">
    <source>
        <dbReference type="PIRSR" id="PIRSR007531-1"/>
    </source>
</evidence>
<dbReference type="AlphaFoldDB" id="A0A8J3ZER5"/>
<dbReference type="InterPro" id="IPR027417">
    <property type="entry name" value="P-loop_NTPase"/>
</dbReference>
<dbReference type="EMBL" id="BOPG01000067">
    <property type="protein sequence ID" value="GIJ61552.1"/>
    <property type="molecule type" value="Genomic_DNA"/>
</dbReference>
<sequence length="197" mass="20992">MSIVTTVIVVLNGASSAGKTTLARALQEAWAEPALVWGIDTVVTALPERYLNALWSTEMYRYEYGSDGTVTAISPGPYGDRVVRALHRAVAALAAGGVNVIVDQVLLTRAWGDDLRAACAGQDLLIVHVTCPPRVLTQRERDRGDRTLGQALAQHTAVARSIDHDLVIDTSELDPSGAATDVLAAIAQTRTVSPSHR</sequence>
<reference evidence="3" key="1">
    <citation type="submission" date="2021-01" db="EMBL/GenBank/DDBJ databases">
        <title>Whole genome shotgun sequence of Virgisporangium aurantiacum NBRC 16421.</title>
        <authorList>
            <person name="Komaki H."/>
            <person name="Tamura T."/>
        </authorList>
    </citation>
    <scope>NUCLEOTIDE SEQUENCE</scope>
    <source>
        <strain evidence="3">NBRC 16421</strain>
    </source>
</reference>
<evidence type="ECO:0008006" key="5">
    <source>
        <dbReference type="Google" id="ProtNLM"/>
    </source>
</evidence>
<dbReference type="GO" id="GO:0005524">
    <property type="term" value="F:ATP binding"/>
    <property type="evidence" value="ECO:0007669"/>
    <property type="project" value="InterPro"/>
</dbReference>
<keyword evidence="4" id="KW-1185">Reference proteome</keyword>
<protein>
    <recommendedName>
        <fullName evidence="5">Chloramphenicol 3-O phosphotransferase</fullName>
    </recommendedName>
</protein>
<evidence type="ECO:0000313" key="4">
    <source>
        <dbReference type="Proteomes" id="UP000612585"/>
    </source>
</evidence>
<feature type="active site" evidence="1">
    <location>
        <position position="40"/>
    </location>
</feature>
<dbReference type="GO" id="GO:0016740">
    <property type="term" value="F:transferase activity"/>
    <property type="evidence" value="ECO:0007669"/>
    <property type="project" value="InterPro"/>
</dbReference>